<feature type="chain" id="PRO_5025540066" description="Vacuolar protein sorting-associated protein 62" evidence="1">
    <location>
        <begin position="21"/>
        <end position="380"/>
    </location>
</feature>
<protein>
    <recommendedName>
        <fullName evidence="4">Vacuolar protein sorting-associated protein 62</fullName>
    </recommendedName>
</protein>
<proteinExistence type="predicted"/>
<keyword evidence="3" id="KW-1185">Reference proteome</keyword>
<reference evidence="2" key="1">
    <citation type="journal article" date="2020" name="Stud. Mycol.">
        <title>101 Dothideomycetes genomes: a test case for predicting lifestyles and emergence of pathogens.</title>
        <authorList>
            <person name="Haridas S."/>
            <person name="Albert R."/>
            <person name="Binder M."/>
            <person name="Bloem J."/>
            <person name="Labutti K."/>
            <person name="Salamov A."/>
            <person name="Andreopoulos B."/>
            <person name="Baker S."/>
            <person name="Barry K."/>
            <person name="Bills G."/>
            <person name="Bluhm B."/>
            <person name="Cannon C."/>
            <person name="Castanera R."/>
            <person name="Culley D."/>
            <person name="Daum C."/>
            <person name="Ezra D."/>
            <person name="Gonzalez J."/>
            <person name="Henrissat B."/>
            <person name="Kuo A."/>
            <person name="Liang C."/>
            <person name="Lipzen A."/>
            <person name="Lutzoni F."/>
            <person name="Magnuson J."/>
            <person name="Mondo S."/>
            <person name="Nolan M."/>
            <person name="Ohm R."/>
            <person name="Pangilinan J."/>
            <person name="Park H.-J."/>
            <person name="Ramirez L."/>
            <person name="Alfaro M."/>
            <person name="Sun H."/>
            <person name="Tritt A."/>
            <person name="Yoshinaga Y."/>
            <person name="Zwiers L.-H."/>
            <person name="Turgeon B."/>
            <person name="Goodwin S."/>
            <person name="Spatafora J."/>
            <person name="Crous P."/>
            <person name="Grigoriev I."/>
        </authorList>
    </citation>
    <scope>NUCLEOTIDE SEQUENCE</scope>
    <source>
        <strain evidence="2">CBS 122681</strain>
    </source>
</reference>
<feature type="signal peptide" evidence="1">
    <location>
        <begin position="1"/>
        <end position="20"/>
    </location>
</feature>
<dbReference type="Pfam" id="PF06101">
    <property type="entry name" value="Vps62"/>
    <property type="match status" value="1"/>
</dbReference>
<evidence type="ECO:0008006" key="4">
    <source>
        <dbReference type="Google" id="ProtNLM"/>
    </source>
</evidence>
<organism evidence="2 3">
    <name type="scientific">Lophiostoma macrostomum CBS 122681</name>
    <dbReference type="NCBI Taxonomy" id="1314788"/>
    <lineage>
        <taxon>Eukaryota</taxon>
        <taxon>Fungi</taxon>
        <taxon>Dikarya</taxon>
        <taxon>Ascomycota</taxon>
        <taxon>Pezizomycotina</taxon>
        <taxon>Dothideomycetes</taxon>
        <taxon>Pleosporomycetidae</taxon>
        <taxon>Pleosporales</taxon>
        <taxon>Lophiostomataceae</taxon>
        <taxon>Lophiostoma</taxon>
    </lineage>
</organism>
<dbReference type="OrthoDB" id="188042at2759"/>
<keyword evidence="1" id="KW-0732">Signal</keyword>
<dbReference type="Proteomes" id="UP000799324">
    <property type="component" value="Unassembled WGS sequence"/>
</dbReference>
<name>A0A6A6TL26_9PLEO</name>
<evidence type="ECO:0000313" key="2">
    <source>
        <dbReference type="EMBL" id="KAF2659294.1"/>
    </source>
</evidence>
<evidence type="ECO:0000313" key="3">
    <source>
        <dbReference type="Proteomes" id="UP000799324"/>
    </source>
</evidence>
<dbReference type="InterPro" id="IPR009291">
    <property type="entry name" value="Vps62"/>
</dbReference>
<evidence type="ECO:0000256" key="1">
    <source>
        <dbReference type="SAM" id="SignalP"/>
    </source>
</evidence>
<gene>
    <name evidence="2" type="ORF">K491DRAFT_205972</name>
</gene>
<sequence>MMLLSICLLGVGSLATGVWAAPTKFERRDTPAGVPDYVLKYAVYSPVVYLYSGEQYLPSDINAQLTNTIPESNFQAISNAPNPLDLNNLNSLGADVYLTSKNDITTNPAWLKGVKPDSQGKTNNAVSSAIIVNDKGNGNVDAFYMYFYAYNWGGEVLGLPDLNFGICLFPSLAPFPSSQLPLITHAGNHVGDWEHNMIRFSNGVPTYVWYSQHANGQAFAYSATEKDASGLRPISYSANGSHANYAIRGTHDHTIPNFNLPGGVLEDHTDRGSLWDPTLSSYYYSFNAGDSSFSPYDQSGATPVNWLKFTGRWGDEQYPTSDKRQFEIFGQAKYVSGPTGPADKQLNRTNVCPDNGQKCILRSILVPRSAGDEEEGLVER</sequence>
<dbReference type="AlphaFoldDB" id="A0A6A6TL26"/>
<accession>A0A6A6TL26</accession>
<dbReference type="PANTHER" id="PTHR48174:SF5">
    <property type="entry name" value="VACUOLAR PROTEIN SORTING-ASSOCIATED PROTEIN 62"/>
    <property type="match status" value="1"/>
</dbReference>
<dbReference type="PANTHER" id="PTHR48174">
    <property type="entry name" value="DUF946 FAMILY PROTEIN"/>
    <property type="match status" value="1"/>
</dbReference>
<dbReference type="EMBL" id="MU004308">
    <property type="protein sequence ID" value="KAF2659294.1"/>
    <property type="molecule type" value="Genomic_DNA"/>
</dbReference>